<feature type="transmembrane region" description="Helical" evidence="1">
    <location>
        <begin position="93"/>
        <end position="112"/>
    </location>
</feature>
<feature type="transmembrane region" description="Helical" evidence="1">
    <location>
        <begin position="201"/>
        <end position="222"/>
    </location>
</feature>
<dbReference type="Proteomes" id="UP000655287">
    <property type="component" value="Unassembled WGS sequence"/>
</dbReference>
<evidence type="ECO:0000256" key="1">
    <source>
        <dbReference type="SAM" id="Phobius"/>
    </source>
</evidence>
<name>A0A919R4M9_9ACTN</name>
<dbReference type="EMBL" id="BOOU01000059">
    <property type="protein sequence ID" value="GII79622.1"/>
    <property type="molecule type" value="Genomic_DNA"/>
</dbReference>
<keyword evidence="3" id="KW-1185">Reference proteome</keyword>
<comment type="caution">
    <text evidence="2">The sequence shown here is derived from an EMBL/GenBank/DDBJ whole genome shotgun (WGS) entry which is preliminary data.</text>
</comment>
<feature type="transmembrane region" description="Helical" evidence="1">
    <location>
        <begin position="168"/>
        <end position="189"/>
    </location>
</feature>
<reference evidence="2" key="1">
    <citation type="submission" date="2021-01" db="EMBL/GenBank/DDBJ databases">
        <title>Whole genome shotgun sequence of Sphaerisporangium rufum NBRC 109079.</title>
        <authorList>
            <person name="Komaki H."/>
            <person name="Tamura T."/>
        </authorList>
    </citation>
    <scope>NUCLEOTIDE SEQUENCE</scope>
    <source>
        <strain evidence="2">NBRC 109079</strain>
    </source>
</reference>
<keyword evidence="1" id="KW-1133">Transmembrane helix</keyword>
<sequence>MPDPSARTSPPAGDPVTRSLLRCGVIAGPLFVSAFLIEGATRAGYDPMRHPISSLSLGHLGWTQVTNFLAGGLLTLGYAAGLRRALRPGAGSWGIPLTVAGYAAGLIGAGLFTTDPVGDYPPGAARPPGGTTAGQLHDLLSLLVFLGLPVLSILLARWYARRGRRGRAVYAGVSGAAFLAAFAVAAGGFGQAPGLAAVGGLSQRIALVIGWTLLGVLALDLLRGGSAGQRRP</sequence>
<organism evidence="2 3">
    <name type="scientific">Sphaerisporangium rufum</name>
    <dbReference type="NCBI Taxonomy" id="1381558"/>
    <lineage>
        <taxon>Bacteria</taxon>
        <taxon>Bacillati</taxon>
        <taxon>Actinomycetota</taxon>
        <taxon>Actinomycetes</taxon>
        <taxon>Streptosporangiales</taxon>
        <taxon>Streptosporangiaceae</taxon>
        <taxon>Sphaerisporangium</taxon>
    </lineage>
</organism>
<feature type="transmembrane region" description="Helical" evidence="1">
    <location>
        <begin position="139"/>
        <end position="156"/>
    </location>
</feature>
<proteinExistence type="predicted"/>
<dbReference type="AlphaFoldDB" id="A0A919R4M9"/>
<gene>
    <name evidence="2" type="ORF">Sru01_46040</name>
</gene>
<evidence type="ECO:0000313" key="3">
    <source>
        <dbReference type="Proteomes" id="UP000655287"/>
    </source>
</evidence>
<keyword evidence="1" id="KW-0812">Transmembrane</keyword>
<keyword evidence="1" id="KW-0472">Membrane</keyword>
<protein>
    <recommendedName>
        <fullName evidence="4">DUF998 domain-containing protein</fullName>
    </recommendedName>
</protein>
<dbReference type="Pfam" id="PF06197">
    <property type="entry name" value="DUF998"/>
    <property type="match status" value="1"/>
</dbReference>
<dbReference type="RefSeq" id="WP_203989689.1">
    <property type="nucleotide sequence ID" value="NZ_BOOU01000059.1"/>
</dbReference>
<accession>A0A919R4M9</accession>
<evidence type="ECO:0000313" key="2">
    <source>
        <dbReference type="EMBL" id="GII79622.1"/>
    </source>
</evidence>
<dbReference type="InterPro" id="IPR009339">
    <property type="entry name" value="DUF998"/>
</dbReference>
<feature type="transmembrane region" description="Helical" evidence="1">
    <location>
        <begin position="20"/>
        <end position="40"/>
    </location>
</feature>
<feature type="transmembrane region" description="Helical" evidence="1">
    <location>
        <begin position="60"/>
        <end position="81"/>
    </location>
</feature>
<evidence type="ECO:0008006" key="4">
    <source>
        <dbReference type="Google" id="ProtNLM"/>
    </source>
</evidence>